<dbReference type="RefSeq" id="WP_390286565.1">
    <property type="nucleotide sequence ID" value="NZ_JBHUDI010000005.1"/>
</dbReference>
<accession>A0ABD6BGA0</accession>
<dbReference type="InterPro" id="IPR049681">
    <property type="entry name" value="HVO_A0556-like"/>
</dbReference>
<comment type="caution">
    <text evidence="1">The sequence shown here is derived from an EMBL/GenBank/DDBJ whole genome shotgun (WGS) entry which is preliminary data.</text>
</comment>
<dbReference type="Proteomes" id="UP001597076">
    <property type="component" value="Unassembled WGS sequence"/>
</dbReference>
<evidence type="ECO:0000313" key="2">
    <source>
        <dbReference type="Proteomes" id="UP001597076"/>
    </source>
</evidence>
<proteinExistence type="predicted"/>
<name>A0ABD6BGA0_9EURY</name>
<evidence type="ECO:0000313" key="1">
    <source>
        <dbReference type="EMBL" id="MFD1563724.1"/>
    </source>
</evidence>
<sequence>MAKSKSSQSGGAQQLLAVLAGRSCPDCPDGELERATYKDKQAVVCDCCGTPRAQVWSASLE</sequence>
<dbReference type="EMBL" id="JBHUDI010000005">
    <property type="protein sequence ID" value="MFD1563724.1"/>
    <property type="molecule type" value="Genomic_DNA"/>
</dbReference>
<keyword evidence="2" id="KW-1185">Reference proteome</keyword>
<organism evidence="1 2">
    <name type="scientific">Haloarchaeobius amylolyticus</name>
    <dbReference type="NCBI Taxonomy" id="1198296"/>
    <lineage>
        <taxon>Archaea</taxon>
        <taxon>Methanobacteriati</taxon>
        <taxon>Methanobacteriota</taxon>
        <taxon>Stenosarchaea group</taxon>
        <taxon>Halobacteria</taxon>
        <taxon>Halobacteriales</taxon>
        <taxon>Halorubellaceae</taxon>
        <taxon>Haloarchaeobius</taxon>
    </lineage>
</organism>
<dbReference type="NCBIfam" id="NF041921">
    <property type="entry name" value="HVO_A0556"/>
    <property type="match status" value="1"/>
</dbReference>
<gene>
    <name evidence="1" type="ORF">ACFR99_09205</name>
</gene>
<protein>
    <submittedName>
        <fullName evidence="1">HVO_A0556 family zinc finger protein</fullName>
    </submittedName>
</protein>
<dbReference type="AlphaFoldDB" id="A0ABD6BGA0"/>
<reference evidence="1 2" key="1">
    <citation type="journal article" date="2019" name="Int. J. Syst. Evol. Microbiol.">
        <title>The Global Catalogue of Microorganisms (GCM) 10K type strain sequencing project: providing services to taxonomists for standard genome sequencing and annotation.</title>
        <authorList>
            <consortium name="The Broad Institute Genomics Platform"/>
            <consortium name="The Broad Institute Genome Sequencing Center for Infectious Disease"/>
            <person name="Wu L."/>
            <person name="Ma J."/>
        </authorList>
    </citation>
    <scope>NUCLEOTIDE SEQUENCE [LARGE SCALE GENOMIC DNA]</scope>
    <source>
        <strain evidence="1 2">CGMCC 1.12230</strain>
    </source>
</reference>